<feature type="compositionally biased region" description="Polar residues" evidence="1">
    <location>
        <begin position="25"/>
        <end position="50"/>
    </location>
</feature>
<gene>
    <name evidence="3" type="ORF">DFP98_11120</name>
</gene>
<dbReference type="Proteomes" id="UP000256977">
    <property type="component" value="Unassembled WGS sequence"/>
</dbReference>
<dbReference type="AlphaFoldDB" id="A0A3D9JT69"/>
<sequence length="580" mass="63953">MKGSMKNKATAIALAALLATVTACSNSNPEKVSQSEGQAAETAQPSSAASEENVDPFGKYDPPIKLSTVKIFNASDKFVPGETADKNVWLDGYLKDLGIEMKVNWSVVGDEPGGPGEQKLNVSIASNDLPDIIPVNSKQLKQLVDNDMAEDLTEVIEKYASPQLKKFLAVNDGLALKTSTFDGKVLALPYVASSLDAASMIWLRKDWLDKLQLPEPKTMEDILNISDAFANRDPDGNGKKDTFGIGLAKDVYGGGLYDLNGFFEGYHAYRNLWLEDEEGKLVYGGVQPEMKQALGKLQEMFLAGQIDAEFGVKDATKVNESVVSGKIGLFYGQHWNAFYPLPDSFKQDPSAEWKPYPIVSADDKPAIPSIGTGVNPESVNGYTAFKKGSKHPEALIKLANYYVDKEYGWDTGGYDDDFHQPDPNPEGYIRWRLAAVYMSDPGQNIGIYRGVKAALENNDQDALKNLQVKSNYDIYNRFMENKDPASYGNAKWAGPKDTALSILDYYDSQRLGISDQFFGSKTDTMVQKQSTLDKLQLEMYSKIIMGAVPVDAFDQFVADWKKLGGDTITQEVNAWYESTK</sequence>
<evidence type="ECO:0000256" key="2">
    <source>
        <dbReference type="SAM" id="SignalP"/>
    </source>
</evidence>
<dbReference type="EMBL" id="QRDZ01000011">
    <property type="protein sequence ID" value="RED76636.1"/>
    <property type="molecule type" value="Genomic_DNA"/>
</dbReference>
<dbReference type="OrthoDB" id="9787283at2"/>
<keyword evidence="2" id="KW-0732">Signal</keyword>
<evidence type="ECO:0000313" key="4">
    <source>
        <dbReference type="Proteomes" id="UP000256977"/>
    </source>
</evidence>
<organism evidence="3 4">
    <name type="scientific">Cohnella phaseoli</name>
    <dbReference type="NCBI Taxonomy" id="456490"/>
    <lineage>
        <taxon>Bacteria</taxon>
        <taxon>Bacillati</taxon>
        <taxon>Bacillota</taxon>
        <taxon>Bacilli</taxon>
        <taxon>Bacillales</taxon>
        <taxon>Paenibacillaceae</taxon>
        <taxon>Cohnella</taxon>
    </lineage>
</organism>
<accession>A0A3D9JT69</accession>
<proteinExistence type="predicted"/>
<protein>
    <submittedName>
        <fullName evidence="3">Putative aldouronate transport system substrate-binding protein</fullName>
    </submittedName>
</protein>
<comment type="caution">
    <text evidence="3">The sequence shown here is derived from an EMBL/GenBank/DDBJ whole genome shotgun (WGS) entry which is preliminary data.</text>
</comment>
<reference evidence="3 4" key="1">
    <citation type="submission" date="2018-07" db="EMBL/GenBank/DDBJ databases">
        <title>Genomic Encyclopedia of Type Strains, Phase III (KMG-III): the genomes of soil and plant-associated and newly described type strains.</title>
        <authorList>
            <person name="Whitman W."/>
        </authorList>
    </citation>
    <scope>NUCLEOTIDE SEQUENCE [LARGE SCALE GENOMIC DNA]</scope>
    <source>
        <strain evidence="3 4">CECT 7287</strain>
    </source>
</reference>
<dbReference type="PROSITE" id="PS51257">
    <property type="entry name" value="PROKAR_LIPOPROTEIN"/>
    <property type="match status" value="1"/>
</dbReference>
<dbReference type="RefSeq" id="WP_116061441.1">
    <property type="nucleotide sequence ID" value="NZ_QRDZ01000011.1"/>
</dbReference>
<feature type="region of interest" description="Disordered" evidence="1">
    <location>
        <begin position="25"/>
        <end position="56"/>
    </location>
</feature>
<dbReference type="Gene3D" id="3.40.190.10">
    <property type="entry name" value="Periplasmic binding protein-like II"/>
    <property type="match status" value="3"/>
</dbReference>
<feature type="signal peptide" evidence="2">
    <location>
        <begin position="1"/>
        <end position="25"/>
    </location>
</feature>
<dbReference type="PANTHER" id="PTHR43649:SF12">
    <property type="entry name" value="DIACETYLCHITOBIOSE BINDING PROTEIN DASA"/>
    <property type="match status" value="1"/>
</dbReference>
<dbReference type="InterPro" id="IPR050490">
    <property type="entry name" value="Bact_solute-bd_prot1"/>
</dbReference>
<keyword evidence="4" id="KW-1185">Reference proteome</keyword>
<dbReference type="SUPFAM" id="SSF53850">
    <property type="entry name" value="Periplasmic binding protein-like II"/>
    <property type="match status" value="1"/>
</dbReference>
<evidence type="ECO:0000256" key="1">
    <source>
        <dbReference type="SAM" id="MobiDB-lite"/>
    </source>
</evidence>
<feature type="chain" id="PRO_5017624402" evidence="2">
    <location>
        <begin position="26"/>
        <end position="580"/>
    </location>
</feature>
<name>A0A3D9JT69_9BACL</name>
<evidence type="ECO:0000313" key="3">
    <source>
        <dbReference type="EMBL" id="RED76636.1"/>
    </source>
</evidence>
<dbReference type="PANTHER" id="PTHR43649">
    <property type="entry name" value="ARABINOSE-BINDING PROTEIN-RELATED"/>
    <property type="match status" value="1"/>
</dbReference>
<dbReference type="CDD" id="cd13580">
    <property type="entry name" value="PBP2_AlgQ_like_1"/>
    <property type="match status" value="1"/>
</dbReference>